<sequence length="129" mass="14442">MAPHSRRWGEERKAEFLFFFTLFHHHSKSSCGFPTQHGLCVFSSPFYQYFFCASHSSVPFVSLGLCSLTPHHFTRCYDKPWLVNSKAGTPLRGCDNADLHLPASEVEYGSCGQKEGLGFLSPACYPSSV</sequence>
<accession>A0A8C5S1E9</accession>
<reference evidence="1" key="1">
    <citation type="submission" date="2025-08" db="UniProtKB">
        <authorList>
            <consortium name="Ensembl"/>
        </authorList>
    </citation>
    <scope>IDENTIFICATION</scope>
</reference>
<organism evidence="1 2">
    <name type="scientific">Laticauda laticaudata</name>
    <name type="common">Blue-ringed sea krait</name>
    <name type="synonym">Blue-lipped sea krait</name>
    <dbReference type="NCBI Taxonomy" id="8630"/>
    <lineage>
        <taxon>Eukaryota</taxon>
        <taxon>Metazoa</taxon>
        <taxon>Chordata</taxon>
        <taxon>Craniata</taxon>
        <taxon>Vertebrata</taxon>
        <taxon>Euteleostomi</taxon>
        <taxon>Lepidosauria</taxon>
        <taxon>Squamata</taxon>
        <taxon>Bifurcata</taxon>
        <taxon>Unidentata</taxon>
        <taxon>Episquamata</taxon>
        <taxon>Toxicofera</taxon>
        <taxon>Serpentes</taxon>
        <taxon>Colubroidea</taxon>
        <taxon>Elapidae</taxon>
        <taxon>Laticaudinae</taxon>
        <taxon>Laticauda</taxon>
    </lineage>
</organism>
<dbReference type="Proteomes" id="UP000694406">
    <property type="component" value="Unplaced"/>
</dbReference>
<name>A0A8C5S1E9_LATLA</name>
<evidence type="ECO:0000313" key="1">
    <source>
        <dbReference type="Ensembl" id="ENSLLTP00000009313.1"/>
    </source>
</evidence>
<reference evidence="1" key="2">
    <citation type="submission" date="2025-09" db="UniProtKB">
        <authorList>
            <consortium name="Ensembl"/>
        </authorList>
    </citation>
    <scope>IDENTIFICATION</scope>
</reference>
<protein>
    <submittedName>
        <fullName evidence="1">Uncharacterized protein</fullName>
    </submittedName>
</protein>
<keyword evidence="2" id="KW-1185">Reference proteome</keyword>
<dbReference type="AlphaFoldDB" id="A0A8C5S1E9"/>
<dbReference type="Ensembl" id="ENSLLTT00000009667.1">
    <property type="protein sequence ID" value="ENSLLTP00000009313.1"/>
    <property type="gene ID" value="ENSLLTG00000007126.1"/>
</dbReference>
<evidence type="ECO:0000313" key="2">
    <source>
        <dbReference type="Proteomes" id="UP000694406"/>
    </source>
</evidence>
<proteinExistence type="predicted"/>
<dbReference type="GeneTree" id="ENSGT01050000246310"/>